<dbReference type="CDD" id="cd03259">
    <property type="entry name" value="ABC_Carb_Solutes_like"/>
    <property type="match status" value="1"/>
</dbReference>
<evidence type="ECO:0000256" key="1">
    <source>
        <dbReference type="ARBA" id="ARBA00022448"/>
    </source>
</evidence>
<evidence type="ECO:0000313" key="11">
    <source>
        <dbReference type="EMBL" id="RUO27179.1"/>
    </source>
</evidence>
<keyword evidence="4" id="KW-0547">Nucleotide-binding</keyword>
<reference evidence="11 13" key="1">
    <citation type="journal article" date="2018" name="Front. Microbiol.">
        <title>Genome-Based Analysis Reveals the Taxonomy and Diversity of the Family Idiomarinaceae.</title>
        <authorList>
            <person name="Liu Y."/>
            <person name="Lai Q."/>
            <person name="Shao Z."/>
        </authorList>
    </citation>
    <scope>NUCLEOTIDE SEQUENCE [LARGE SCALE GENOMIC DNA]</scope>
    <source>
        <strain evidence="11 13">CF12-14</strain>
    </source>
</reference>
<evidence type="ECO:0000313" key="13">
    <source>
        <dbReference type="Proteomes" id="UP000287865"/>
    </source>
</evidence>
<dbReference type="EMBL" id="PIPK01000003">
    <property type="protein sequence ID" value="RUO27179.1"/>
    <property type="molecule type" value="Genomic_DNA"/>
</dbReference>
<dbReference type="InterPro" id="IPR003593">
    <property type="entry name" value="AAA+_ATPase"/>
</dbReference>
<dbReference type="PANTHER" id="PTHR42781:SF4">
    <property type="entry name" value="SPERMIDINE_PUTRESCINE IMPORT ATP-BINDING PROTEIN POTA"/>
    <property type="match status" value="1"/>
</dbReference>
<keyword evidence="7" id="KW-0406">Ion transport</keyword>
<dbReference type="SMART" id="SM00382">
    <property type="entry name" value="AAA"/>
    <property type="match status" value="1"/>
</dbReference>
<organism evidence="10 12">
    <name type="scientific">Aliidiomarina maris</name>
    <dbReference type="NCBI Taxonomy" id="531312"/>
    <lineage>
        <taxon>Bacteria</taxon>
        <taxon>Pseudomonadati</taxon>
        <taxon>Pseudomonadota</taxon>
        <taxon>Gammaproteobacteria</taxon>
        <taxon>Alteromonadales</taxon>
        <taxon>Idiomarinaceae</taxon>
        <taxon>Aliidiomarina</taxon>
    </lineage>
</organism>
<evidence type="ECO:0000256" key="8">
    <source>
        <dbReference type="ARBA" id="ARBA00023136"/>
    </source>
</evidence>
<dbReference type="SUPFAM" id="SSF50331">
    <property type="entry name" value="MOP-like"/>
    <property type="match status" value="1"/>
</dbReference>
<proteinExistence type="predicted"/>
<evidence type="ECO:0000256" key="5">
    <source>
        <dbReference type="ARBA" id="ARBA00022840"/>
    </source>
</evidence>
<evidence type="ECO:0000256" key="3">
    <source>
        <dbReference type="ARBA" id="ARBA00022496"/>
    </source>
</evidence>
<dbReference type="GO" id="GO:0015697">
    <property type="term" value="P:quaternary ammonium group transport"/>
    <property type="evidence" value="ECO:0007669"/>
    <property type="project" value="UniProtKB-ARBA"/>
</dbReference>
<keyword evidence="8" id="KW-0472">Membrane</keyword>
<dbReference type="OrthoDB" id="9802264at2"/>
<keyword evidence="1" id="KW-0813">Transport</keyword>
<dbReference type="InterPro" id="IPR050093">
    <property type="entry name" value="ABC_SmlMolc_Importer"/>
</dbReference>
<dbReference type="InterPro" id="IPR017871">
    <property type="entry name" value="ABC_transporter-like_CS"/>
</dbReference>
<dbReference type="GO" id="GO:0043190">
    <property type="term" value="C:ATP-binding cassette (ABC) transporter complex"/>
    <property type="evidence" value="ECO:0007669"/>
    <property type="project" value="InterPro"/>
</dbReference>
<dbReference type="Proteomes" id="UP000287865">
    <property type="component" value="Unassembled WGS sequence"/>
</dbReference>
<keyword evidence="13" id="KW-1185">Reference proteome</keyword>
<dbReference type="PROSITE" id="PS00211">
    <property type="entry name" value="ABC_TRANSPORTER_1"/>
    <property type="match status" value="1"/>
</dbReference>
<evidence type="ECO:0000256" key="7">
    <source>
        <dbReference type="ARBA" id="ARBA00023065"/>
    </source>
</evidence>
<dbReference type="SUPFAM" id="SSF52540">
    <property type="entry name" value="P-loop containing nucleoside triphosphate hydrolases"/>
    <property type="match status" value="1"/>
</dbReference>
<evidence type="ECO:0000256" key="4">
    <source>
        <dbReference type="ARBA" id="ARBA00022741"/>
    </source>
</evidence>
<dbReference type="PANTHER" id="PTHR42781">
    <property type="entry name" value="SPERMIDINE/PUTRESCINE IMPORT ATP-BINDING PROTEIN POTA"/>
    <property type="match status" value="1"/>
</dbReference>
<dbReference type="Gene3D" id="3.40.50.300">
    <property type="entry name" value="P-loop containing nucleotide triphosphate hydrolases"/>
    <property type="match status" value="1"/>
</dbReference>
<evidence type="ECO:0000256" key="6">
    <source>
        <dbReference type="ARBA" id="ARBA00023004"/>
    </source>
</evidence>
<evidence type="ECO:0000259" key="9">
    <source>
        <dbReference type="PROSITE" id="PS50893"/>
    </source>
</evidence>
<accession>A0A327X6T7</accession>
<evidence type="ECO:0000256" key="2">
    <source>
        <dbReference type="ARBA" id="ARBA00022475"/>
    </source>
</evidence>
<dbReference type="InterPro" id="IPR027417">
    <property type="entry name" value="P-loop_NTPase"/>
</dbReference>
<evidence type="ECO:0000313" key="12">
    <source>
        <dbReference type="Proteomes" id="UP000249203"/>
    </source>
</evidence>
<dbReference type="Pfam" id="PF08402">
    <property type="entry name" value="TOBE_2"/>
    <property type="match status" value="1"/>
</dbReference>
<dbReference type="GO" id="GO:0005524">
    <property type="term" value="F:ATP binding"/>
    <property type="evidence" value="ECO:0007669"/>
    <property type="project" value="UniProtKB-KW"/>
</dbReference>
<comment type="caution">
    <text evidence="10">The sequence shown here is derived from an EMBL/GenBank/DDBJ whole genome shotgun (WGS) entry which is preliminary data.</text>
</comment>
<dbReference type="AlphaFoldDB" id="A0A327X6T7"/>
<dbReference type="EMBL" id="QLMD01000002">
    <property type="protein sequence ID" value="RAK00833.1"/>
    <property type="molecule type" value="Genomic_DNA"/>
</dbReference>
<gene>
    <name evidence="10" type="ORF">B0I24_102261</name>
    <name evidence="11" type="ORF">CWE07_04270</name>
</gene>
<dbReference type="Pfam" id="PF00005">
    <property type="entry name" value="ABC_tran"/>
    <property type="match status" value="1"/>
</dbReference>
<dbReference type="FunFam" id="3.40.50.300:FF:000425">
    <property type="entry name" value="Probable ABC transporter, ATP-binding subunit"/>
    <property type="match status" value="1"/>
</dbReference>
<dbReference type="InterPro" id="IPR008995">
    <property type="entry name" value="Mo/tungstate-bd_C_term_dom"/>
</dbReference>
<feature type="domain" description="ABC transporter" evidence="9">
    <location>
        <begin position="4"/>
        <end position="237"/>
    </location>
</feature>
<dbReference type="InterPro" id="IPR013611">
    <property type="entry name" value="Transp-assoc_OB_typ2"/>
</dbReference>
<dbReference type="InterPro" id="IPR015853">
    <property type="entry name" value="ABC_transpr_FbpC"/>
</dbReference>
<dbReference type="PROSITE" id="PS50893">
    <property type="entry name" value="ABC_TRANSPORTER_2"/>
    <property type="match status" value="1"/>
</dbReference>
<dbReference type="InterPro" id="IPR003439">
    <property type="entry name" value="ABC_transporter-like_ATP-bd"/>
</dbReference>
<dbReference type="Proteomes" id="UP000249203">
    <property type="component" value="Unassembled WGS sequence"/>
</dbReference>
<keyword evidence="6" id="KW-0408">Iron</keyword>
<name>A0A327X6T7_9GAMM</name>
<evidence type="ECO:0000313" key="10">
    <source>
        <dbReference type="EMBL" id="RAK00833.1"/>
    </source>
</evidence>
<dbReference type="GO" id="GO:0015408">
    <property type="term" value="F:ABC-type ferric iron transporter activity"/>
    <property type="evidence" value="ECO:0007669"/>
    <property type="project" value="InterPro"/>
</dbReference>
<keyword evidence="5 10" id="KW-0067">ATP-binding</keyword>
<reference evidence="10 12" key="2">
    <citation type="submission" date="2018-06" db="EMBL/GenBank/DDBJ databases">
        <title>Genomic Encyclopedia of Type Strains, Phase III (KMG-III): the genomes of soil and plant-associated and newly described type strains.</title>
        <authorList>
            <person name="Whitman W."/>
        </authorList>
    </citation>
    <scope>NUCLEOTIDE SEQUENCE [LARGE SCALE GENOMIC DNA]</scope>
    <source>
        <strain evidence="10 12">CGMCC 1.15366</strain>
    </source>
</reference>
<keyword evidence="3" id="KW-0410">Iron transport</keyword>
<protein>
    <submittedName>
        <fullName evidence="11">Iron ABC transporter ATP-binding protein</fullName>
    </submittedName>
    <submittedName>
        <fullName evidence="10">Iron(III) transport system ATP-binding protein</fullName>
    </submittedName>
</protein>
<sequence>MSLLKLDTIEVALGGNTIVNQVSLSLEAGEIGCLLGPSGCGKTTLLRAIAGFEQVADGGIWLADEQVSGGQVRHVEPEHRGIGMVFQDFALFPHLSVADNIGFGLRKASQGEKKARVAELLEHVGLEGYGPRYPHQLSGGQQQRVALARALAPRPRLLLLDEPFSSLDAELRESLATQVRDVLKAENITGLLVTHDQQEAFAMADKAGMMYRGQLLQWDTPYGLYHRPAHHLVADFIGHGVLLRGHINQQGCVETPLGCLHGEHFGNAGVGEVVDVLIRPDDIVIDPAGEREAKIIARGFRGSHFLYTAQLPGGAEVLCMAPSHSEYQVGSQIRLRMNLDHLVLFHAGYCTTA</sequence>
<dbReference type="GO" id="GO:0016887">
    <property type="term" value="F:ATP hydrolysis activity"/>
    <property type="evidence" value="ECO:0007669"/>
    <property type="project" value="InterPro"/>
</dbReference>
<keyword evidence="2" id="KW-1003">Cell membrane</keyword>